<gene>
    <name evidence="1" type="ORF">ACH49W_14390</name>
</gene>
<accession>A0ABW7X0D6</accession>
<evidence type="ECO:0008006" key="3">
    <source>
        <dbReference type="Google" id="ProtNLM"/>
    </source>
</evidence>
<name>A0ABW7X0D6_9NOCA</name>
<organism evidence="1 2">
    <name type="scientific">Nocardia xishanensis</name>
    <dbReference type="NCBI Taxonomy" id="238964"/>
    <lineage>
        <taxon>Bacteria</taxon>
        <taxon>Bacillati</taxon>
        <taxon>Actinomycetota</taxon>
        <taxon>Actinomycetes</taxon>
        <taxon>Mycobacteriales</taxon>
        <taxon>Nocardiaceae</taxon>
        <taxon>Nocardia</taxon>
    </lineage>
</organism>
<dbReference type="InterPro" id="IPR036366">
    <property type="entry name" value="PGBDSf"/>
</dbReference>
<dbReference type="RefSeq" id="WP_357402675.1">
    <property type="nucleotide sequence ID" value="NZ_JBEYCD010000003.1"/>
</dbReference>
<dbReference type="EMBL" id="JBIRYO010000008">
    <property type="protein sequence ID" value="MFI2474561.1"/>
    <property type="molecule type" value="Genomic_DNA"/>
</dbReference>
<protein>
    <recommendedName>
        <fullName evidence="3">Peptidoglycan binding protein</fullName>
    </recommendedName>
</protein>
<reference evidence="1 2" key="1">
    <citation type="submission" date="2024-10" db="EMBL/GenBank/DDBJ databases">
        <title>The Natural Products Discovery Center: Release of the First 8490 Sequenced Strains for Exploring Actinobacteria Biosynthetic Diversity.</title>
        <authorList>
            <person name="Kalkreuter E."/>
            <person name="Kautsar S.A."/>
            <person name="Yang D."/>
            <person name="Bader C.D."/>
            <person name="Teijaro C.N."/>
            <person name="Fluegel L."/>
            <person name="Davis C.M."/>
            <person name="Simpson J.R."/>
            <person name="Lauterbach L."/>
            <person name="Steele A.D."/>
            <person name="Gui C."/>
            <person name="Meng S."/>
            <person name="Li G."/>
            <person name="Viehrig K."/>
            <person name="Ye F."/>
            <person name="Su P."/>
            <person name="Kiefer A.F."/>
            <person name="Nichols A."/>
            <person name="Cepeda A.J."/>
            <person name="Yan W."/>
            <person name="Fan B."/>
            <person name="Jiang Y."/>
            <person name="Adhikari A."/>
            <person name="Zheng C.-J."/>
            <person name="Schuster L."/>
            <person name="Cowan T.M."/>
            <person name="Smanski M.J."/>
            <person name="Chevrette M.G."/>
            <person name="De Carvalho L.P.S."/>
            <person name="Shen B."/>
        </authorList>
    </citation>
    <scope>NUCLEOTIDE SEQUENCE [LARGE SCALE GENOMIC DNA]</scope>
    <source>
        <strain evidence="1 2">NPDC019275</strain>
    </source>
</reference>
<sequence length="246" mass="26707">MASFVSGRFDEDALLEEILNDPDTGTKKLQAGSPPESVKKVQQALFDLTWTQRIDTPVSDRSQFVIGTYGPLTTKTVKAYKTHYDIRFPPGDPNGFIDGLTGPRTLAKLDRHCVLFDLCDAKLAGKAVEVRNATGREHDSPTLPILGTKGAMRLRSGGGIPGIPSGLWFKKGLGTFEVSGPIFIAYQDKGSESGDLGFPFTDQQAGDAPGRFFQEFEGGEIRFEDGQTFVLLDNPPNDIDVSGDSF</sequence>
<dbReference type="Gene3D" id="1.10.101.10">
    <property type="entry name" value="PGBD-like superfamily/PGBD"/>
    <property type="match status" value="1"/>
</dbReference>
<keyword evidence="2" id="KW-1185">Reference proteome</keyword>
<evidence type="ECO:0000313" key="1">
    <source>
        <dbReference type="EMBL" id="MFI2474561.1"/>
    </source>
</evidence>
<dbReference type="Proteomes" id="UP001611415">
    <property type="component" value="Unassembled WGS sequence"/>
</dbReference>
<comment type="caution">
    <text evidence="1">The sequence shown here is derived from an EMBL/GenBank/DDBJ whole genome shotgun (WGS) entry which is preliminary data.</text>
</comment>
<evidence type="ECO:0000313" key="2">
    <source>
        <dbReference type="Proteomes" id="UP001611415"/>
    </source>
</evidence>
<proteinExistence type="predicted"/>